<comment type="caution">
    <text evidence="1">The sequence shown here is derived from an EMBL/GenBank/DDBJ whole genome shotgun (WGS) entry which is preliminary data.</text>
</comment>
<dbReference type="STRING" id="1227496.C489_17777"/>
<dbReference type="EMBL" id="AOID01000053">
    <property type="protein sequence ID" value="ELY63921.1"/>
    <property type="molecule type" value="Genomic_DNA"/>
</dbReference>
<keyword evidence="2" id="KW-1185">Reference proteome</keyword>
<organism evidence="1 2">
    <name type="scientific">Natrinema versiforme JCM 10478</name>
    <dbReference type="NCBI Taxonomy" id="1227496"/>
    <lineage>
        <taxon>Archaea</taxon>
        <taxon>Methanobacteriati</taxon>
        <taxon>Methanobacteriota</taxon>
        <taxon>Stenosarchaea group</taxon>
        <taxon>Halobacteria</taxon>
        <taxon>Halobacteriales</taxon>
        <taxon>Natrialbaceae</taxon>
        <taxon>Natrinema</taxon>
    </lineage>
</organism>
<evidence type="ECO:0000313" key="2">
    <source>
        <dbReference type="Proteomes" id="UP000011632"/>
    </source>
</evidence>
<evidence type="ECO:0000313" key="1">
    <source>
        <dbReference type="EMBL" id="ELY63921.1"/>
    </source>
</evidence>
<name>L9XR67_9EURY</name>
<dbReference type="RefSeq" id="WP_006432657.1">
    <property type="nucleotide sequence ID" value="NZ_AOID01000053.1"/>
</dbReference>
<sequence>MYFGTNTFVSRGGSDPSVVLDDADIAKAAETGAQSKRWAVLLEFVNRKTVWVE</sequence>
<protein>
    <submittedName>
        <fullName evidence="1">Uncharacterized protein</fullName>
    </submittedName>
</protein>
<dbReference type="Proteomes" id="UP000011632">
    <property type="component" value="Unassembled WGS sequence"/>
</dbReference>
<dbReference type="AlphaFoldDB" id="L9XR67"/>
<reference evidence="1 2" key="1">
    <citation type="journal article" date="2014" name="PLoS Genet.">
        <title>Phylogenetically driven sequencing of extremely halophilic archaea reveals strategies for static and dynamic osmo-response.</title>
        <authorList>
            <person name="Becker E.A."/>
            <person name="Seitzer P.M."/>
            <person name="Tritt A."/>
            <person name="Larsen D."/>
            <person name="Krusor M."/>
            <person name="Yao A.I."/>
            <person name="Wu D."/>
            <person name="Madern D."/>
            <person name="Eisen J.A."/>
            <person name="Darling A.E."/>
            <person name="Facciotti M.T."/>
        </authorList>
    </citation>
    <scope>NUCLEOTIDE SEQUENCE [LARGE SCALE GENOMIC DNA]</scope>
    <source>
        <strain evidence="1 2">JCM 10478</strain>
    </source>
</reference>
<dbReference type="PATRIC" id="fig|1227496.3.peg.3583"/>
<gene>
    <name evidence="1" type="ORF">C489_17777</name>
</gene>
<accession>L9XR67</accession>
<proteinExistence type="predicted"/>